<dbReference type="RefSeq" id="WP_378527815.1">
    <property type="nucleotide sequence ID" value="NZ_JBHSNS010000016.1"/>
</dbReference>
<keyword evidence="1" id="KW-0479">Metal-binding</keyword>
<dbReference type="InterPro" id="IPR017896">
    <property type="entry name" value="4Fe4S_Fe-S-bd"/>
</dbReference>
<comment type="caution">
    <text evidence="5">The sequence shown here is derived from an EMBL/GenBank/DDBJ whole genome shotgun (WGS) entry which is preliminary data.</text>
</comment>
<organism evidence="5 6">
    <name type="scientific">Nocardioides vastitatis</name>
    <dbReference type="NCBI Taxonomy" id="2568655"/>
    <lineage>
        <taxon>Bacteria</taxon>
        <taxon>Bacillati</taxon>
        <taxon>Actinomycetota</taxon>
        <taxon>Actinomycetes</taxon>
        <taxon>Propionibacteriales</taxon>
        <taxon>Nocardioidaceae</taxon>
        <taxon>Nocardioides</taxon>
    </lineage>
</organism>
<evidence type="ECO:0000256" key="2">
    <source>
        <dbReference type="ARBA" id="ARBA00023004"/>
    </source>
</evidence>
<evidence type="ECO:0000259" key="4">
    <source>
        <dbReference type="PROSITE" id="PS51379"/>
    </source>
</evidence>
<keyword evidence="6" id="KW-1185">Reference proteome</keyword>
<evidence type="ECO:0000313" key="5">
    <source>
        <dbReference type="EMBL" id="MFC5731455.1"/>
    </source>
</evidence>
<proteinExistence type="predicted"/>
<dbReference type="PROSITE" id="PS51379">
    <property type="entry name" value="4FE4S_FER_2"/>
    <property type="match status" value="1"/>
</dbReference>
<dbReference type="PROSITE" id="PS00198">
    <property type="entry name" value="4FE4S_FER_1"/>
    <property type="match status" value="1"/>
</dbReference>
<evidence type="ECO:0000256" key="3">
    <source>
        <dbReference type="ARBA" id="ARBA00023014"/>
    </source>
</evidence>
<dbReference type="SUPFAM" id="SSF54862">
    <property type="entry name" value="4Fe-4S ferredoxins"/>
    <property type="match status" value="1"/>
</dbReference>
<dbReference type="Gene3D" id="3.30.70.20">
    <property type="match status" value="1"/>
</dbReference>
<dbReference type="EMBL" id="JBHSNS010000016">
    <property type="protein sequence ID" value="MFC5731455.1"/>
    <property type="molecule type" value="Genomic_DNA"/>
</dbReference>
<dbReference type="Pfam" id="PF00037">
    <property type="entry name" value="Fer4"/>
    <property type="match status" value="1"/>
</dbReference>
<feature type="non-terminal residue" evidence="5">
    <location>
        <position position="1"/>
    </location>
</feature>
<feature type="domain" description="4Fe-4S ferredoxin-type" evidence="4">
    <location>
        <begin position="100"/>
        <end position="129"/>
    </location>
</feature>
<protein>
    <submittedName>
        <fullName evidence="5">4Fe-4S binding protein</fullName>
    </submittedName>
</protein>
<accession>A0ABW0ZS93</accession>
<dbReference type="InterPro" id="IPR017900">
    <property type="entry name" value="4Fe4S_Fe_S_CS"/>
</dbReference>
<dbReference type="Proteomes" id="UP001596072">
    <property type="component" value="Unassembled WGS sequence"/>
</dbReference>
<keyword evidence="2" id="KW-0408">Iron</keyword>
<sequence>RDEDTLARPWAIPGTAGLEHRIGGLEKAEGHGNISYDPANHDHMVRIRQAKIERIADSLPPSRLIRAEFLVDAEGYNHVYGLPLKAAELAEAIGQHVGKRMLYIHPDECVGCGACEPVCPQETIFNQDDVPDETAEFTRINAEFFGDVGSPGGASSTDLSDHDHPAVAAAAVG</sequence>
<name>A0ABW0ZS93_9ACTN</name>
<keyword evidence="3" id="KW-0411">Iron-sulfur</keyword>
<evidence type="ECO:0000256" key="1">
    <source>
        <dbReference type="ARBA" id="ARBA00022723"/>
    </source>
</evidence>
<evidence type="ECO:0000313" key="6">
    <source>
        <dbReference type="Proteomes" id="UP001596072"/>
    </source>
</evidence>
<gene>
    <name evidence="5" type="ORF">ACFPQB_21260</name>
</gene>
<reference evidence="6" key="1">
    <citation type="journal article" date="2019" name="Int. J. Syst. Evol. Microbiol.">
        <title>The Global Catalogue of Microorganisms (GCM) 10K type strain sequencing project: providing services to taxonomists for standard genome sequencing and annotation.</title>
        <authorList>
            <consortium name="The Broad Institute Genomics Platform"/>
            <consortium name="The Broad Institute Genome Sequencing Center for Infectious Disease"/>
            <person name="Wu L."/>
            <person name="Ma J."/>
        </authorList>
    </citation>
    <scope>NUCLEOTIDE SEQUENCE [LARGE SCALE GENOMIC DNA]</scope>
    <source>
        <strain evidence="6">YIM 94188</strain>
    </source>
</reference>